<keyword evidence="3 7" id="KW-1003">Cell membrane</keyword>
<feature type="transmembrane region" description="Helical" evidence="7">
    <location>
        <begin position="41"/>
        <end position="60"/>
    </location>
</feature>
<dbReference type="PANTHER" id="PTHR30161">
    <property type="entry name" value="FLAGELLAR EXPORT PROTEIN, MEMBRANE FLHA SUBUNIT-RELATED"/>
    <property type="match status" value="1"/>
</dbReference>
<dbReference type="Gene3D" id="3.40.30.60">
    <property type="entry name" value="FHIPEP family, domain 1"/>
    <property type="match status" value="1"/>
</dbReference>
<accession>A0A239EKP5</accession>
<keyword evidence="4 7" id="KW-0812">Transmembrane</keyword>
<keyword evidence="7" id="KW-0653">Protein transport</keyword>
<keyword evidence="9" id="KW-1185">Reference proteome</keyword>
<evidence type="ECO:0000256" key="6">
    <source>
        <dbReference type="ARBA" id="ARBA00023136"/>
    </source>
</evidence>
<name>A0A239EKP5_9BACT</name>
<evidence type="ECO:0000256" key="5">
    <source>
        <dbReference type="ARBA" id="ARBA00022989"/>
    </source>
</evidence>
<evidence type="ECO:0000313" key="8">
    <source>
        <dbReference type="EMBL" id="SNS45187.1"/>
    </source>
</evidence>
<evidence type="ECO:0000256" key="2">
    <source>
        <dbReference type="ARBA" id="ARBA00008835"/>
    </source>
</evidence>
<dbReference type="GO" id="GO:0005886">
    <property type="term" value="C:plasma membrane"/>
    <property type="evidence" value="ECO:0007669"/>
    <property type="project" value="UniProtKB-SubCell"/>
</dbReference>
<keyword evidence="8" id="KW-0966">Cell projection</keyword>
<sequence length="698" mass="75154">MDAKKPSGFSWMKLQPVLLPLVAISMVFVMLIPIPGVILDVLLAGSITASVIVFLTAIQVRRAVDFSVFPTLLLLLTLYRLSLNIASSRRILLHGHEGTHAAGSVIEAFGQFVVGGNYVVGFVLFLALIAIQFLVVAHGAVRTAEVTARFTLDALPGKQMAIDADMNAGLIDEQGARKRREGIAREAEFYGSMDGAAKFNQRDAMATILITAINIVAGIVIGTLQQGVDLMTAVKTYTILTVGDGLVTLIPSLLVSIAGGMILTRASSAGQLDEELGTQLLKGRNTLWIASGVLLGLALIPGLPKISFVLMACAVALMAKRLPAMRPESAEAVEGATAKGAAADLTKGSENLASLLKMDELTLEIGFQLIPLVDEKQGGQMLNRVRALRRHLATELGFIVPPVHITDNLRLKPREYCVSLRGVEIARWQTEANCMLAVNADPKARPIPGLETREPAFGVTARWIQQGTEEQALAAGYSVVDQTTVIGTHLGELIRRHAHELLGRQEVKRLLDTMNESHPKLVEELVPKLMTLGEVQRVLQQLLREQVSIRDLGAILEVLVESAAQSKSIVHLVETVRQSLGRGLVHSLLDAEGGLRVLLIDQALEAELVTAFDPQAPLLLGSGAAQPVGQGEYLRRLVESVKRLTGGGSSMALPVLLCSSPARYHVRRWLEPFLPKVTVLAPVEIPPEIRIRSVGVVG</sequence>
<dbReference type="AlphaFoldDB" id="A0A239EKP5"/>
<dbReference type="InterPro" id="IPR042193">
    <property type="entry name" value="FHIPEP_3"/>
</dbReference>
<dbReference type="Pfam" id="PF00771">
    <property type="entry name" value="FHIPEP"/>
    <property type="match status" value="1"/>
</dbReference>
<comment type="caution">
    <text evidence="7">Lacks conserved residue(s) required for the propagation of feature annotation.</text>
</comment>
<dbReference type="Proteomes" id="UP000198356">
    <property type="component" value="Unassembled WGS sequence"/>
</dbReference>
<dbReference type="InterPro" id="IPR001712">
    <property type="entry name" value="T3SS_FHIPEP"/>
</dbReference>
<evidence type="ECO:0000256" key="4">
    <source>
        <dbReference type="ARBA" id="ARBA00022692"/>
    </source>
</evidence>
<dbReference type="GO" id="GO:0009306">
    <property type="term" value="P:protein secretion"/>
    <property type="evidence" value="ECO:0007669"/>
    <property type="project" value="InterPro"/>
</dbReference>
<keyword evidence="7" id="KW-1005">Bacterial flagellum biogenesis</keyword>
<gene>
    <name evidence="7" type="primary">flhA</name>
    <name evidence="8" type="ORF">SAMN05421770_1011032</name>
</gene>
<proteinExistence type="inferred from homology"/>
<comment type="subcellular location">
    <subcellularLocation>
        <location evidence="1 7">Cell membrane</location>
        <topology evidence="1 7">Multi-pass membrane protein</topology>
    </subcellularLocation>
</comment>
<dbReference type="GO" id="GO:0044780">
    <property type="term" value="P:bacterial-type flagellum assembly"/>
    <property type="evidence" value="ECO:0007669"/>
    <property type="project" value="InterPro"/>
</dbReference>
<feature type="transmembrane region" description="Helical" evidence="7">
    <location>
        <begin position="118"/>
        <end position="141"/>
    </location>
</feature>
<dbReference type="PANTHER" id="PTHR30161:SF1">
    <property type="entry name" value="FLAGELLAR BIOSYNTHESIS PROTEIN FLHA-RELATED"/>
    <property type="match status" value="1"/>
</dbReference>
<feature type="transmembrane region" description="Helical" evidence="7">
    <location>
        <begin position="286"/>
        <end position="319"/>
    </location>
</feature>
<dbReference type="NCBIfam" id="TIGR01398">
    <property type="entry name" value="FlhA"/>
    <property type="match status" value="1"/>
</dbReference>
<dbReference type="PRINTS" id="PR00949">
    <property type="entry name" value="TYPE3IMAPROT"/>
</dbReference>
<comment type="function">
    <text evidence="7">Required for formation of the rod structure of the flagellar apparatus. Together with FliI and FliH, may constitute the export apparatus of flagellin.</text>
</comment>
<dbReference type="Gene3D" id="3.40.50.12790">
    <property type="entry name" value="FHIPEP family, domain 4"/>
    <property type="match status" value="1"/>
</dbReference>
<dbReference type="RefSeq" id="WP_089407270.1">
    <property type="nucleotide sequence ID" value="NZ_FZOU01000001.1"/>
</dbReference>
<dbReference type="PIRSF" id="PIRSF005419">
    <property type="entry name" value="FlhA"/>
    <property type="match status" value="1"/>
</dbReference>
<dbReference type="InterPro" id="IPR006301">
    <property type="entry name" value="FlhA"/>
</dbReference>
<protein>
    <recommendedName>
        <fullName evidence="7">Flagellar biosynthesis protein FlhA</fullName>
    </recommendedName>
</protein>
<evidence type="ECO:0000256" key="3">
    <source>
        <dbReference type="ARBA" id="ARBA00022475"/>
    </source>
</evidence>
<organism evidence="8 9">
    <name type="scientific">Granulicella rosea</name>
    <dbReference type="NCBI Taxonomy" id="474952"/>
    <lineage>
        <taxon>Bacteria</taxon>
        <taxon>Pseudomonadati</taxon>
        <taxon>Acidobacteriota</taxon>
        <taxon>Terriglobia</taxon>
        <taxon>Terriglobales</taxon>
        <taxon>Acidobacteriaceae</taxon>
        <taxon>Granulicella</taxon>
    </lineage>
</organism>
<evidence type="ECO:0000256" key="7">
    <source>
        <dbReference type="RuleBase" id="RU364093"/>
    </source>
</evidence>
<keyword evidence="6 7" id="KW-0472">Membrane</keyword>
<dbReference type="OrthoDB" id="9759185at2"/>
<feature type="transmembrane region" description="Helical" evidence="7">
    <location>
        <begin position="204"/>
        <end position="224"/>
    </location>
</feature>
<reference evidence="8 9" key="1">
    <citation type="submission" date="2017-06" db="EMBL/GenBank/DDBJ databases">
        <authorList>
            <person name="Kim H.J."/>
            <person name="Triplett B.A."/>
        </authorList>
    </citation>
    <scope>NUCLEOTIDE SEQUENCE [LARGE SCALE GENOMIC DNA]</scope>
    <source>
        <strain evidence="8 9">DSM 18704</strain>
    </source>
</reference>
<evidence type="ECO:0000313" key="9">
    <source>
        <dbReference type="Proteomes" id="UP000198356"/>
    </source>
</evidence>
<keyword evidence="7" id="KW-0813">Transport</keyword>
<keyword evidence="7" id="KW-1006">Bacterial flagellum protein export</keyword>
<keyword evidence="8" id="KW-0969">Cilium</keyword>
<dbReference type="Gene3D" id="1.10.8.540">
    <property type="entry name" value="FHIPEP family, domain 3"/>
    <property type="match status" value="1"/>
</dbReference>
<feature type="transmembrane region" description="Helical" evidence="7">
    <location>
        <begin position="245"/>
        <end position="266"/>
    </location>
</feature>
<dbReference type="InterPro" id="IPR042194">
    <property type="entry name" value="FHIPEP_1"/>
</dbReference>
<keyword evidence="5 7" id="KW-1133">Transmembrane helix</keyword>
<dbReference type="InterPro" id="IPR042196">
    <property type="entry name" value="FHIPEP_4"/>
</dbReference>
<feature type="transmembrane region" description="Helical" evidence="7">
    <location>
        <begin position="17"/>
        <end position="34"/>
    </location>
</feature>
<comment type="similarity">
    <text evidence="2 7">Belongs to the FHIPEP (flagella/HR/invasion proteins export pore) family.</text>
</comment>
<evidence type="ECO:0000256" key="1">
    <source>
        <dbReference type="ARBA" id="ARBA00004651"/>
    </source>
</evidence>
<dbReference type="EMBL" id="FZOU01000001">
    <property type="protein sequence ID" value="SNS45187.1"/>
    <property type="molecule type" value="Genomic_DNA"/>
</dbReference>
<keyword evidence="8" id="KW-0282">Flagellum</keyword>